<evidence type="ECO:0000259" key="9">
    <source>
        <dbReference type="SMART" id="SM00872"/>
    </source>
</evidence>
<evidence type="ECO:0000313" key="10">
    <source>
        <dbReference type="EMBL" id="OLY77648.1"/>
    </source>
</evidence>
<dbReference type="SMART" id="SM00872">
    <property type="entry name" value="Alpha-mann_mid"/>
    <property type="match status" value="1"/>
</dbReference>
<accession>A0A1R0GL89</accession>
<keyword evidence="5" id="KW-0378">Hydrolase</keyword>
<dbReference type="PANTHER" id="PTHR46017">
    <property type="entry name" value="ALPHA-MANNOSIDASE 2C1"/>
    <property type="match status" value="1"/>
</dbReference>
<evidence type="ECO:0000256" key="8">
    <source>
        <dbReference type="ARBA" id="ARBA00071615"/>
    </source>
</evidence>
<evidence type="ECO:0000256" key="7">
    <source>
        <dbReference type="ARBA" id="ARBA00054985"/>
    </source>
</evidence>
<feature type="domain" description="Glycoside hydrolase family 38 central" evidence="9">
    <location>
        <begin position="530"/>
        <end position="614"/>
    </location>
</feature>
<dbReference type="Pfam" id="PF07748">
    <property type="entry name" value="Glyco_hydro_38C"/>
    <property type="match status" value="1"/>
</dbReference>
<dbReference type="AlphaFoldDB" id="A0A1R0GL89"/>
<dbReference type="GO" id="GO:0046872">
    <property type="term" value="F:metal ion binding"/>
    <property type="evidence" value="ECO:0007669"/>
    <property type="project" value="UniProtKB-KW"/>
</dbReference>
<dbReference type="InterPro" id="IPR028995">
    <property type="entry name" value="Glyco_hydro_57/38_cen_sf"/>
</dbReference>
<dbReference type="Pfam" id="PF01074">
    <property type="entry name" value="Glyco_hydro_38N"/>
    <property type="match status" value="1"/>
</dbReference>
<dbReference type="EC" id="3.2.1.24" evidence="3"/>
<dbReference type="SUPFAM" id="SSF74650">
    <property type="entry name" value="Galactose mutarotase-like"/>
    <property type="match status" value="1"/>
</dbReference>
<dbReference type="Proteomes" id="UP000187455">
    <property type="component" value="Unassembled WGS sequence"/>
</dbReference>
<dbReference type="InterPro" id="IPR054723">
    <property type="entry name" value="Ams1-like_N"/>
</dbReference>
<dbReference type="GO" id="GO:0004559">
    <property type="term" value="F:alpha-mannosidase activity"/>
    <property type="evidence" value="ECO:0007669"/>
    <property type="project" value="UniProtKB-EC"/>
</dbReference>
<dbReference type="InterPro" id="IPR015341">
    <property type="entry name" value="Glyco_hydro_38_cen"/>
</dbReference>
<keyword evidence="11" id="KW-1185">Reference proteome</keyword>
<evidence type="ECO:0000313" key="11">
    <source>
        <dbReference type="Proteomes" id="UP000187455"/>
    </source>
</evidence>
<evidence type="ECO:0000256" key="5">
    <source>
        <dbReference type="ARBA" id="ARBA00022801"/>
    </source>
</evidence>
<protein>
    <recommendedName>
        <fullName evidence="8">Alpha-mannosidase</fullName>
        <ecNumber evidence="3">3.2.1.24</ecNumber>
    </recommendedName>
</protein>
<organism evidence="10 11">
    <name type="scientific">Smittium mucronatum</name>
    <dbReference type="NCBI Taxonomy" id="133383"/>
    <lineage>
        <taxon>Eukaryota</taxon>
        <taxon>Fungi</taxon>
        <taxon>Fungi incertae sedis</taxon>
        <taxon>Zoopagomycota</taxon>
        <taxon>Kickxellomycotina</taxon>
        <taxon>Harpellomycetes</taxon>
        <taxon>Harpellales</taxon>
        <taxon>Legeriomycetaceae</taxon>
        <taxon>Smittium</taxon>
    </lineage>
</organism>
<evidence type="ECO:0000256" key="1">
    <source>
        <dbReference type="ARBA" id="ARBA00000365"/>
    </source>
</evidence>
<dbReference type="GO" id="GO:0000329">
    <property type="term" value="C:fungal-type vacuole membrane"/>
    <property type="evidence" value="ECO:0007669"/>
    <property type="project" value="TreeGrafter"/>
</dbReference>
<dbReference type="InterPro" id="IPR041147">
    <property type="entry name" value="GH38_C"/>
</dbReference>
<dbReference type="InterPro" id="IPR000602">
    <property type="entry name" value="Glyco_hydro_38_N"/>
</dbReference>
<dbReference type="SUPFAM" id="SSF88688">
    <property type="entry name" value="Families 57/38 glycoside transferase middle domain"/>
    <property type="match status" value="1"/>
</dbReference>
<dbReference type="InterPro" id="IPR027291">
    <property type="entry name" value="Glyco_hydro_38_N_sf"/>
</dbReference>
<evidence type="ECO:0000256" key="3">
    <source>
        <dbReference type="ARBA" id="ARBA00012752"/>
    </source>
</evidence>
<dbReference type="GO" id="GO:0009313">
    <property type="term" value="P:oligosaccharide catabolic process"/>
    <property type="evidence" value="ECO:0007669"/>
    <property type="project" value="TreeGrafter"/>
</dbReference>
<dbReference type="FunFam" id="1.20.1270.50:FF:000004">
    <property type="entry name" value="alpha-mannosidase 2C1 isoform X1"/>
    <property type="match status" value="1"/>
</dbReference>
<dbReference type="Pfam" id="PF17677">
    <property type="entry name" value="Glyco_hydro38C2"/>
    <property type="match status" value="1"/>
</dbReference>
<comment type="function">
    <text evidence="7">Degrades free oligosaccharides in the vacuole.</text>
</comment>
<dbReference type="InterPro" id="IPR037094">
    <property type="entry name" value="Glyco_hydro_38_cen_sf"/>
</dbReference>
<gene>
    <name evidence="10" type="ORF">AYI68_g8318</name>
</gene>
<dbReference type="OrthoDB" id="10261055at2759"/>
<proteinExistence type="inferred from homology"/>
<dbReference type="GO" id="GO:0030246">
    <property type="term" value="F:carbohydrate binding"/>
    <property type="evidence" value="ECO:0007669"/>
    <property type="project" value="InterPro"/>
</dbReference>
<dbReference type="InterPro" id="IPR011013">
    <property type="entry name" value="Gal_mutarotase_sf_dom"/>
</dbReference>
<sequence>MFSSTGYNDTSLQKHQSITRERLRNFIHSGRWNSADVFSVLWEKEENSKDFIKLEVWSPPDLQRPTFDTAIKNEFSPTEVGQSFGPSWSTHWFKINIKVPDSFVGKKIYFLFDPDCEALVWSSEGEPIQGLTGGGGDIRRIEHLLTNNSEKNQEFNFYIEISCNGLSGNGIGLIGPADENRYFELKKASIGVKNDEAWQFHYDLITIVDMAHHCGSDTPRGIGALYIANQMVNTFDLSSPEDSIRKARKLADEFLSIRPGEGAHNVFSIGNCHIDTAWLWMYDETKRKVARSFSTQLRLMDLYPEYKFAASQAQQFEWLKSTHNSLFNRIRKYVKTGQFILVGGTWVEMDCNLPSGESLVRQFLLGQRFFQEHFGVTSKLFWLPDTFGYAAQIPQIVKQTGGEFFFTQKLSWNNINSFPNTTFNWCGLDGSSILSHMAPANTYTGNAEVGQVVSSVKNHKDLSSHNSSMYLYGHGDGGGGPNEGMIESIRRMSNTDGMPKIKHCDPTEFYESVKKTARSLPSWHGELYFELHRGTYTSQSNNKKANRKCEYLLRSVEYLSVSALVSNNFDNSLGFIYPQQELERLWKLLCLNQFHDVIPGSSINEVYRDSDKMYIDIMDSAYSLIRNALLYLSTSKPNLCNFSSPFDFINERYSDDGRVVQFSSDSDNLPLVEYKDGCQPPNQDPDWEKVPRDQPVLILNECGWSRSGVVVATGLPTSSPHCKQVLKSRISLFADTISDTAIPIERPVVLAQSVPGTGFAILNSENGNSNHISSSNSTSSVRCEGKNFILENSFTRATFNSTGQLISLVDLESNRDFVPMGQTGNNFVVYPDVPLFWDAWDVEVYYLENPHVIKEVAVEIFDQGPLVSSLLITVKISETSSLQQWVSLDATSSILNFETEVSWDESHKLLKVEFSWAIKSTQASYETQYGYISRPTHRNTSWDLAKFEVCGHKYADLSEYGAGVTLFNDCKYGFSCFGNLMGISLLRAPKSPDDKCDIGCHSFKYGVFTHNTSFPDPNVVRKAYEFNNDLKAIVFADESIIKSKEIAGIKGFDRPIFSITNSDSVILDTIKLAEPELQSMVDWEVINSETEKINTDKYKNRRFVVLRLYESCGGLTTASFNTSLDIKSVFKANMLENIQSEYHYDDELKCYRIEFNAFEIITLMLEIQ</sequence>
<dbReference type="EMBL" id="LSSL01007758">
    <property type="protein sequence ID" value="OLY77648.1"/>
    <property type="molecule type" value="Genomic_DNA"/>
</dbReference>
<dbReference type="FunFam" id="3.20.110.10:FF:000002">
    <property type="entry name" value="alpha-mannosidase 2C1 isoform X1"/>
    <property type="match status" value="1"/>
</dbReference>
<comment type="catalytic activity">
    <reaction evidence="1">
        <text>Hydrolysis of terminal, non-reducing alpha-D-mannose residues in alpha-D-mannosides.</text>
        <dbReference type="EC" id="3.2.1.24"/>
    </reaction>
</comment>
<evidence type="ECO:0000256" key="2">
    <source>
        <dbReference type="ARBA" id="ARBA00009792"/>
    </source>
</evidence>
<keyword evidence="4" id="KW-0479">Metal-binding</keyword>
<dbReference type="Gene3D" id="2.70.98.30">
    <property type="entry name" value="Golgi alpha-mannosidase II, domain 4"/>
    <property type="match status" value="1"/>
</dbReference>
<dbReference type="Gene3D" id="1.20.1270.50">
    <property type="entry name" value="Glycoside hydrolase family 38, central domain"/>
    <property type="match status" value="1"/>
</dbReference>
<dbReference type="InterPro" id="IPR011682">
    <property type="entry name" value="Glyco_hydro_38_C"/>
</dbReference>
<comment type="caution">
    <text evidence="10">The sequence shown here is derived from an EMBL/GenBank/DDBJ whole genome shotgun (WGS) entry which is preliminary data.</text>
</comment>
<dbReference type="InterPro" id="IPR011330">
    <property type="entry name" value="Glyco_hydro/deAcase_b/a-brl"/>
</dbReference>
<name>A0A1R0GL89_9FUNG</name>
<dbReference type="STRING" id="133383.A0A1R0GL89"/>
<dbReference type="Gene3D" id="3.20.110.10">
    <property type="entry name" value="Glycoside hydrolase 38, N terminal domain"/>
    <property type="match status" value="1"/>
</dbReference>
<evidence type="ECO:0000256" key="4">
    <source>
        <dbReference type="ARBA" id="ARBA00022723"/>
    </source>
</evidence>
<dbReference type="FunFam" id="2.70.98.30:FF:000001">
    <property type="entry name" value="alpha-mannosidase 2C1 isoform X2"/>
    <property type="match status" value="1"/>
</dbReference>
<reference evidence="10 11" key="1">
    <citation type="journal article" date="2016" name="Mol. Biol. Evol.">
        <title>Genome-Wide Survey of Gut Fungi (Harpellales) Reveals the First Horizontally Transferred Ubiquitin Gene from a Mosquito Host.</title>
        <authorList>
            <person name="Wang Y."/>
            <person name="White M.M."/>
            <person name="Kvist S."/>
            <person name="Moncalvo J.M."/>
        </authorList>
    </citation>
    <scope>NUCLEOTIDE SEQUENCE [LARGE SCALE GENOMIC DNA]</scope>
    <source>
        <strain evidence="10 11">ALG-7-W6</strain>
    </source>
</reference>
<comment type="similarity">
    <text evidence="2">Belongs to the glycosyl hydrolase 38 family.</text>
</comment>
<dbReference type="Pfam" id="PF09261">
    <property type="entry name" value="Alpha-mann_mid"/>
    <property type="match status" value="1"/>
</dbReference>
<dbReference type="SUPFAM" id="SSF88713">
    <property type="entry name" value="Glycoside hydrolase/deacetylase"/>
    <property type="match status" value="1"/>
</dbReference>
<dbReference type="GO" id="GO:0006013">
    <property type="term" value="P:mannose metabolic process"/>
    <property type="evidence" value="ECO:0007669"/>
    <property type="project" value="InterPro"/>
</dbReference>
<dbReference type="Pfam" id="PF22907">
    <property type="entry name" value="Ams1-like_1st"/>
    <property type="match status" value="1"/>
</dbReference>
<dbReference type="PANTHER" id="PTHR46017:SF1">
    <property type="entry name" value="ALPHA-MANNOSIDASE 2C1"/>
    <property type="match status" value="1"/>
</dbReference>
<keyword evidence="6" id="KW-0326">Glycosidase</keyword>
<evidence type="ECO:0000256" key="6">
    <source>
        <dbReference type="ARBA" id="ARBA00023295"/>
    </source>
</evidence>